<dbReference type="SUPFAM" id="SSF160424">
    <property type="entry name" value="BH3703-like"/>
    <property type="match status" value="1"/>
</dbReference>
<dbReference type="InterPro" id="IPR036170">
    <property type="entry name" value="YezG-like_sf"/>
</dbReference>
<protein>
    <submittedName>
        <fullName evidence="1">Uncharacterized protein (TIGR01741 family)</fullName>
    </submittedName>
</protein>
<reference evidence="1 2" key="1">
    <citation type="submission" date="2021-01" db="EMBL/GenBank/DDBJ databases">
        <title>Genomic Encyclopedia of Type Strains, Phase IV (KMG-IV): sequencing the most valuable type-strain genomes for metagenomic binning, comparative biology and taxonomic classification.</title>
        <authorList>
            <person name="Goeker M."/>
        </authorList>
    </citation>
    <scope>NUCLEOTIDE SEQUENCE [LARGE SCALE GENOMIC DNA]</scope>
    <source>
        <strain evidence="1 2">DSM 27382</strain>
    </source>
</reference>
<sequence>MTVEKQIQEKIEALMHNVDESIPVRWEEVYVNVEVSEGGGTVYFYFKPKNEMEFHYSVSIPQDFDVDERIFKSFYREQYHLSEELWHIFVDNGLPVWSSAIFSYIHGKLTVQFDYSPWVESPYGLNDRMDFFEYKYLKIKPKDSKKERLFQKMEAYQKQFND</sequence>
<dbReference type="InterPro" id="IPR006728">
    <property type="entry name" value="YezG-like"/>
</dbReference>
<organism evidence="1 2">
    <name type="scientific">Streptococcus loxodontisalivarius</name>
    <dbReference type="NCBI Taxonomy" id="1349415"/>
    <lineage>
        <taxon>Bacteria</taxon>
        <taxon>Bacillati</taxon>
        <taxon>Bacillota</taxon>
        <taxon>Bacilli</taxon>
        <taxon>Lactobacillales</taxon>
        <taxon>Streptococcaceae</taxon>
        <taxon>Streptococcus</taxon>
    </lineage>
</organism>
<keyword evidence="2" id="KW-1185">Reference proteome</keyword>
<gene>
    <name evidence="1" type="ORF">JOC28_001425</name>
</gene>
<dbReference type="RefSeq" id="WP_205009995.1">
    <property type="nucleotide sequence ID" value="NZ_JAFBEH010000029.1"/>
</dbReference>
<dbReference type="EMBL" id="JAFBEH010000029">
    <property type="protein sequence ID" value="MBM7643124.1"/>
    <property type="molecule type" value="Genomic_DNA"/>
</dbReference>
<evidence type="ECO:0000313" key="1">
    <source>
        <dbReference type="EMBL" id="MBM7643124.1"/>
    </source>
</evidence>
<name>A0ABS2PSV7_9STRE</name>
<accession>A0ABS2PSV7</accession>
<dbReference type="Pfam" id="PF04634">
    <property type="entry name" value="YezG-like"/>
    <property type="match status" value="1"/>
</dbReference>
<dbReference type="Gene3D" id="3.30.500.20">
    <property type="entry name" value="BH3703-like domains"/>
    <property type="match status" value="1"/>
</dbReference>
<comment type="caution">
    <text evidence="1">The sequence shown here is derived from an EMBL/GenBank/DDBJ whole genome shotgun (WGS) entry which is preliminary data.</text>
</comment>
<dbReference type="NCBIfam" id="TIGR01741">
    <property type="entry name" value="staph_tand_hypo"/>
    <property type="match status" value="1"/>
</dbReference>
<proteinExistence type="predicted"/>
<evidence type="ECO:0000313" key="2">
    <source>
        <dbReference type="Proteomes" id="UP000697472"/>
    </source>
</evidence>
<dbReference type="Proteomes" id="UP000697472">
    <property type="component" value="Unassembled WGS sequence"/>
</dbReference>